<dbReference type="Proteomes" id="UP001058744">
    <property type="component" value="Chromosome"/>
</dbReference>
<organism evidence="1 2">
    <name type="scientific">Pseudomonas asiatica</name>
    <dbReference type="NCBI Taxonomy" id="2219225"/>
    <lineage>
        <taxon>Bacteria</taxon>
        <taxon>Pseudomonadati</taxon>
        <taxon>Pseudomonadota</taxon>
        <taxon>Gammaproteobacteria</taxon>
        <taxon>Pseudomonadales</taxon>
        <taxon>Pseudomonadaceae</taxon>
        <taxon>Pseudomonas</taxon>
    </lineage>
</organism>
<dbReference type="RefSeq" id="WP_256382026.1">
    <property type="nucleotide sequence ID" value="NZ_CP101700.1"/>
</dbReference>
<proteinExistence type="predicted"/>
<evidence type="ECO:0000313" key="2">
    <source>
        <dbReference type="Proteomes" id="UP001058744"/>
    </source>
</evidence>
<dbReference type="EMBL" id="CP101700">
    <property type="protein sequence ID" value="UUC20566.1"/>
    <property type="molecule type" value="Genomic_DNA"/>
</dbReference>
<protein>
    <submittedName>
        <fullName evidence="1">Uncharacterized protein</fullName>
    </submittedName>
</protein>
<name>A0AAJ5HWA1_9PSED</name>
<dbReference type="AlphaFoldDB" id="A0AAJ5HWA1"/>
<sequence>MRDRQAQILFFEKYGLMVDCSKLSERQIDRFLCIFPQPKLSNNETLGELFRAAFGKGVHLPVATPEYELLPPQTPVESVQCPSLYNGLVRQLRARWQKSEDDLKAERSHSHASLESVKAEHQLEIKKAEDAAYAKGLLDAEKVFKRKMLVEAAAALEEVTEQLDSYTIGIRDDLDECIKTIESSPVDSSIGVYNLIIEISKRFAKRVKRTRDLQSST</sequence>
<accession>A0AAJ5HWA1</accession>
<reference evidence="1" key="1">
    <citation type="submission" date="2022-07" db="EMBL/GenBank/DDBJ databases">
        <title>Complete genome of MD9.</title>
        <authorList>
            <person name="Cao G."/>
        </authorList>
    </citation>
    <scope>NUCLEOTIDE SEQUENCE</scope>
    <source>
        <strain evidence="1">MD9</strain>
    </source>
</reference>
<evidence type="ECO:0000313" key="1">
    <source>
        <dbReference type="EMBL" id="UUC20566.1"/>
    </source>
</evidence>
<gene>
    <name evidence="1" type="ORF">NOV18_08820</name>
</gene>